<name>A0A3M7S286_BRAPC</name>
<evidence type="ECO:0000313" key="2">
    <source>
        <dbReference type="Proteomes" id="UP000276133"/>
    </source>
</evidence>
<sequence>MNLFCRKPLRDCIKLEAKNFGMLLNQKRFLKNNNLCKKTKHKKLSNKVDLFGLIDYDLAFFFVISCPIPGQIKQCHCFIMIIWKILFKIDLKAFIKK</sequence>
<reference evidence="1 2" key="1">
    <citation type="journal article" date="2018" name="Sci. Rep.">
        <title>Genomic signatures of local adaptation to the degree of environmental predictability in rotifers.</title>
        <authorList>
            <person name="Franch-Gras L."/>
            <person name="Hahn C."/>
            <person name="Garcia-Roger E.M."/>
            <person name="Carmona M.J."/>
            <person name="Serra M."/>
            <person name="Gomez A."/>
        </authorList>
    </citation>
    <scope>NUCLEOTIDE SEQUENCE [LARGE SCALE GENOMIC DNA]</scope>
    <source>
        <strain evidence="1">HYR1</strain>
    </source>
</reference>
<keyword evidence="2" id="KW-1185">Reference proteome</keyword>
<dbReference type="EMBL" id="REGN01002171">
    <property type="protein sequence ID" value="RNA29740.1"/>
    <property type="molecule type" value="Genomic_DNA"/>
</dbReference>
<dbReference type="Proteomes" id="UP000276133">
    <property type="component" value="Unassembled WGS sequence"/>
</dbReference>
<dbReference type="AlphaFoldDB" id="A0A3M7S286"/>
<gene>
    <name evidence="1" type="ORF">BpHYR1_040267</name>
</gene>
<organism evidence="1 2">
    <name type="scientific">Brachionus plicatilis</name>
    <name type="common">Marine rotifer</name>
    <name type="synonym">Brachionus muelleri</name>
    <dbReference type="NCBI Taxonomy" id="10195"/>
    <lineage>
        <taxon>Eukaryota</taxon>
        <taxon>Metazoa</taxon>
        <taxon>Spiralia</taxon>
        <taxon>Gnathifera</taxon>
        <taxon>Rotifera</taxon>
        <taxon>Eurotatoria</taxon>
        <taxon>Monogononta</taxon>
        <taxon>Pseudotrocha</taxon>
        <taxon>Ploima</taxon>
        <taxon>Brachionidae</taxon>
        <taxon>Brachionus</taxon>
    </lineage>
</organism>
<evidence type="ECO:0000313" key="1">
    <source>
        <dbReference type="EMBL" id="RNA29740.1"/>
    </source>
</evidence>
<accession>A0A3M7S286</accession>
<protein>
    <submittedName>
        <fullName evidence="1">Uncharacterized protein</fullName>
    </submittedName>
</protein>
<comment type="caution">
    <text evidence="1">The sequence shown here is derived from an EMBL/GenBank/DDBJ whole genome shotgun (WGS) entry which is preliminary data.</text>
</comment>
<proteinExistence type="predicted"/>